<feature type="domain" description="DUF7033" evidence="1">
    <location>
        <begin position="92"/>
        <end position="180"/>
    </location>
</feature>
<sequence length="432" mass="49469">MLVDTITPRLQYMAAWLGQRLQGKPLPLVTTVAALPLQEPVINYSTQQLTQIQYQIQPAELLYETGIADKAVPQSRWQNQAIIFPTTAGDHPFDVLAAAFYCITRYEEYLPKYEPDEYGRYSHTNSVLFQLGWLKRPIVDEWIQQLITALQVCFPEWQPISTKASTLLSFDVDLAWSYLHKGFWRNVGGAVKSLLRNDRTALQQRLAVLQHKAPDPFDVFAAIQQQHTAAHIPAQYFFLLAQIQKGYDKNISPNSKALQALMRHTATHSDVGLHASWAASLQASVLQQEQNILQHILQQPNQSNRMHYINFRLPQTFRQLLQVGIRQEYSMGYGTINGFRAGTSVPYYWYDLDNECSTELEIHPFGWMDANSIFEQKDAPADAAIELQLMHQRVQQSGGQMISIWHNHLLGLDASGRQWWPVFTTYIRNVAV</sequence>
<dbReference type="AlphaFoldDB" id="A0A6I6GDJ9"/>
<dbReference type="Pfam" id="PF23019">
    <property type="entry name" value="DUF7033"/>
    <property type="match status" value="1"/>
</dbReference>
<protein>
    <recommendedName>
        <fullName evidence="1">DUF7033 domain-containing protein</fullName>
    </recommendedName>
</protein>
<dbReference type="RefSeq" id="WP_157480538.1">
    <property type="nucleotide sequence ID" value="NZ_CP046566.1"/>
</dbReference>
<gene>
    <name evidence="2" type="ORF">GLV81_18735</name>
</gene>
<dbReference type="EMBL" id="CP046566">
    <property type="protein sequence ID" value="QGW29883.1"/>
    <property type="molecule type" value="Genomic_DNA"/>
</dbReference>
<dbReference type="InterPro" id="IPR054297">
    <property type="entry name" value="DUF7033"/>
</dbReference>
<evidence type="ECO:0000259" key="1">
    <source>
        <dbReference type="Pfam" id="PF23019"/>
    </source>
</evidence>
<evidence type="ECO:0000313" key="2">
    <source>
        <dbReference type="EMBL" id="QGW29883.1"/>
    </source>
</evidence>
<evidence type="ECO:0000313" key="3">
    <source>
        <dbReference type="Proteomes" id="UP000426027"/>
    </source>
</evidence>
<organism evidence="2 3">
    <name type="scientific">Phnomibacter ginsenosidimutans</name>
    <dbReference type="NCBI Taxonomy" id="2676868"/>
    <lineage>
        <taxon>Bacteria</taxon>
        <taxon>Pseudomonadati</taxon>
        <taxon>Bacteroidota</taxon>
        <taxon>Chitinophagia</taxon>
        <taxon>Chitinophagales</taxon>
        <taxon>Chitinophagaceae</taxon>
        <taxon>Phnomibacter</taxon>
    </lineage>
</organism>
<keyword evidence="3" id="KW-1185">Reference proteome</keyword>
<reference evidence="2 3" key="1">
    <citation type="submission" date="2019-11" db="EMBL/GenBank/DDBJ databases">
        <authorList>
            <person name="Im W.T."/>
        </authorList>
    </citation>
    <scope>NUCLEOTIDE SEQUENCE [LARGE SCALE GENOMIC DNA]</scope>
    <source>
        <strain evidence="2 3">SB-02</strain>
    </source>
</reference>
<dbReference type="Proteomes" id="UP000426027">
    <property type="component" value="Chromosome"/>
</dbReference>
<accession>A0A6I6GDJ9</accession>
<dbReference type="KEGG" id="fls:GLV81_18735"/>
<name>A0A6I6GDJ9_9BACT</name>
<proteinExistence type="predicted"/>